<dbReference type="EMBL" id="CP142434">
    <property type="protein sequence ID" value="XBC48515.1"/>
    <property type="molecule type" value="Genomic_DNA"/>
</dbReference>
<sequence length="109" mass="12948">MFKLIESDRKEIVRVWNNDKLIWLKEKELIRSERLELFNEVQSITIFNVGYDWDILEIGDVEIYKSDGRRISRDFNVTDSKKVGAIKSIVGLSPYQIIYYNVRKFRGVS</sequence>
<proteinExistence type="predicted"/>
<protein>
    <submittedName>
        <fullName evidence="1">Uncharacterized protein</fullName>
    </submittedName>
</protein>
<dbReference type="AlphaFoldDB" id="A0AB74TWV3"/>
<name>A0AB74TWV3_9LACT</name>
<gene>
    <name evidence="1" type="ORF">VUQ09_03735</name>
</gene>
<evidence type="ECO:0000313" key="1">
    <source>
        <dbReference type="EMBL" id="XBC48515.1"/>
    </source>
</evidence>
<accession>A0AB74TWV3</accession>
<dbReference type="RefSeq" id="WP_347298493.1">
    <property type="nucleotide sequence ID" value="NZ_CP142434.1"/>
</dbReference>
<reference evidence="1" key="1">
    <citation type="submission" date="2023-12" db="EMBL/GenBank/DDBJ databases">
        <title>Dolosigranulum savutii sp. nov. isolated from human upper respiratory samples collected in Botswana.</title>
        <authorList>
            <person name="Kelly M.S."/>
        </authorList>
    </citation>
    <scope>NUCLEOTIDE SEQUENCE</scope>
    <source>
        <strain evidence="1">MSK312</strain>
    </source>
</reference>
<organism evidence="1">
    <name type="scientific">Dolosigranulum savutiense</name>
    <dbReference type="NCBI Taxonomy" id="3110288"/>
    <lineage>
        <taxon>Bacteria</taxon>
        <taxon>Bacillati</taxon>
        <taxon>Bacillota</taxon>
        <taxon>Bacilli</taxon>
        <taxon>Lactobacillales</taxon>
        <taxon>Carnobacteriaceae</taxon>
        <taxon>Dolosigranulum</taxon>
    </lineage>
</organism>